<dbReference type="Proteomes" id="UP000054843">
    <property type="component" value="Unassembled WGS sequence"/>
</dbReference>
<dbReference type="AlphaFoldDB" id="A0A0V1M7Z7"/>
<evidence type="ECO:0000313" key="1">
    <source>
        <dbReference type="EMBL" id="KRZ67795.1"/>
    </source>
</evidence>
<protein>
    <submittedName>
        <fullName evidence="1">Uncharacterized protein</fullName>
    </submittedName>
</protein>
<sequence length="138" mass="15951">MNNILNAFSSWVTLGINKPVRKKKAYLHQTFRIPQNELQLVAVGCQSYLSNLLSPPTSKPNRKAQENFHFWQLITFITFKYSNTQTGYPNVISLYAELKFANEIIREVESRQLFVVSYCFNTTTLSSRISFALIYTAQ</sequence>
<name>A0A0V1M7Z7_9BILA</name>
<gene>
    <name evidence="1" type="ORF">T10_4362</name>
</gene>
<dbReference type="EMBL" id="JYDO01000185">
    <property type="protein sequence ID" value="KRZ67795.1"/>
    <property type="molecule type" value="Genomic_DNA"/>
</dbReference>
<accession>A0A0V1M7Z7</accession>
<reference evidence="1 2" key="1">
    <citation type="submission" date="2015-01" db="EMBL/GenBank/DDBJ databases">
        <title>Evolution of Trichinella species and genotypes.</title>
        <authorList>
            <person name="Korhonen P.K."/>
            <person name="Edoardo P."/>
            <person name="Giuseppe L.R."/>
            <person name="Gasser R.B."/>
        </authorList>
    </citation>
    <scope>NUCLEOTIDE SEQUENCE [LARGE SCALE GENOMIC DNA]</scope>
    <source>
        <strain evidence="1">ISS1980</strain>
    </source>
</reference>
<keyword evidence="2" id="KW-1185">Reference proteome</keyword>
<comment type="caution">
    <text evidence="1">The sequence shown here is derived from an EMBL/GenBank/DDBJ whole genome shotgun (WGS) entry which is preliminary data.</text>
</comment>
<proteinExistence type="predicted"/>
<organism evidence="1 2">
    <name type="scientific">Trichinella papuae</name>
    <dbReference type="NCBI Taxonomy" id="268474"/>
    <lineage>
        <taxon>Eukaryota</taxon>
        <taxon>Metazoa</taxon>
        <taxon>Ecdysozoa</taxon>
        <taxon>Nematoda</taxon>
        <taxon>Enoplea</taxon>
        <taxon>Dorylaimia</taxon>
        <taxon>Trichinellida</taxon>
        <taxon>Trichinellidae</taxon>
        <taxon>Trichinella</taxon>
    </lineage>
</organism>
<evidence type="ECO:0000313" key="2">
    <source>
        <dbReference type="Proteomes" id="UP000054843"/>
    </source>
</evidence>